<dbReference type="EMBL" id="MGFS01000028">
    <property type="protein sequence ID" value="OGM10827.1"/>
    <property type="molecule type" value="Genomic_DNA"/>
</dbReference>
<evidence type="ECO:0000256" key="1">
    <source>
        <dbReference type="ARBA" id="ARBA00004496"/>
    </source>
</evidence>
<comment type="caution">
    <text evidence="13">The sequence shown here is derived from an EMBL/GenBank/DDBJ whole genome shotgun (WGS) entry which is preliminary data.</text>
</comment>
<dbReference type="Gene3D" id="3.90.870.10">
    <property type="entry name" value="DHBP synthase"/>
    <property type="match status" value="1"/>
</dbReference>
<dbReference type="InterPro" id="IPR006070">
    <property type="entry name" value="Sua5-like_dom"/>
</dbReference>
<sequence length="219" mass="24213">MEISKIEIENPDPILIKKAAEILKKGGLIIYPTDTAYGLGVDALNIKAVRKLYLLKGRDFSKPTHVVVSDWQMIETVCYTNEPAKKLCDKFLPGALTIILLKKKVVPNILTANLPTLGIRIPDNLITQSLSNLLTFPYTTPSANKSGGTTPYSIDEVKKQLDITRVDLILNAGELSKVKPSTIVDLTATPPKILREGEISSLEILNLIKTQIKTKKYIF</sequence>
<keyword evidence="6" id="KW-0819">tRNA processing</keyword>
<proteinExistence type="inferred from homology"/>
<feature type="domain" description="YrdC-like" evidence="12">
    <location>
        <begin position="13"/>
        <end position="199"/>
    </location>
</feature>
<comment type="similarity">
    <text evidence="2">Belongs to the SUA5 family.</text>
</comment>
<organism evidence="13 14">
    <name type="scientific">Candidatus Woesebacteria bacterium RBG_16_34_12</name>
    <dbReference type="NCBI Taxonomy" id="1802480"/>
    <lineage>
        <taxon>Bacteria</taxon>
        <taxon>Candidatus Woeseibacteriota</taxon>
    </lineage>
</organism>
<evidence type="ECO:0000256" key="7">
    <source>
        <dbReference type="ARBA" id="ARBA00022695"/>
    </source>
</evidence>
<dbReference type="GO" id="GO:0003725">
    <property type="term" value="F:double-stranded RNA binding"/>
    <property type="evidence" value="ECO:0007669"/>
    <property type="project" value="InterPro"/>
</dbReference>
<dbReference type="Proteomes" id="UP000177053">
    <property type="component" value="Unassembled WGS sequence"/>
</dbReference>
<accession>A0A1F7X711</accession>
<dbReference type="GO" id="GO:0005737">
    <property type="term" value="C:cytoplasm"/>
    <property type="evidence" value="ECO:0007669"/>
    <property type="project" value="UniProtKB-SubCell"/>
</dbReference>
<dbReference type="GO" id="GO:0005524">
    <property type="term" value="F:ATP binding"/>
    <property type="evidence" value="ECO:0007669"/>
    <property type="project" value="UniProtKB-KW"/>
</dbReference>
<dbReference type="GO" id="GO:0000049">
    <property type="term" value="F:tRNA binding"/>
    <property type="evidence" value="ECO:0007669"/>
    <property type="project" value="TreeGrafter"/>
</dbReference>
<dbReference type="GO" id="GO:0006450">
    <property type="term" value="P:regulation of translational fidelity"/>
    <property type="evidence" value="ECO:0007669"/>
    <property type="project" value="TreeGrafter"/>
</dbReference>
<evidence type="ECO:0000256" key="9">
    <source>
        <dbReference type="ARBA" id="ARBA00022840"/>
    </source>
</evidence>
<keyword evidence="8" id="KW-0547">Nucleotide-binding</keyword>
<dbReference type="GO" id="GO:0061710">
    <property type="term" value="F:L-threonylcarbamoyladenylate synthase"/>
    <property type="evidence" value="ECO:0007669"/>
    <property type="project" value="UniProtKB-EC"/>
</dbReference>
<keyword evidence="5" id="KW-0808">Transferase</keyword>
<dbReference type="PANTHER" id="PTHR17490">
    <property type="entry name" value="SUA5"/>
    <property type="match status" value="1"/>
</dbReference>
<comment type="catalytic activity">
    <reaction evidence="11">
        <text>L-threonine + hydrogencarbonate + ATP = L-threonylcarbamoyladenylate + diphosphate + H2O</text>
        <dbReference type="Rhea" id="RHEA:36407"/>
        <dbReference type="ChEBI" id="CHEBI:15377"/>
        <dbReference type="ChEBI" id="CHEBI:17544"/>
        <dbReference type="ChEBI" id="CHEBI:30616"/>
        <dbReference type="ChEBI" id="CHEBI:33019"/>
        <dbReference type="ChEBI" id="CHEBI:57926"/>
        <dbReference type="ChEBI" id="CHEBI:73682"/>
        <dbReference type="EC" id="2.7.7.87"/>
    </reaction>
</comment>
<evidence type="ECO:0000256" key="3">
    <source>
        <dbReference type="ARBA" id="ARBA00012584"/>
    </source>
</evidence>
<dbReference type="PANTHER" id="PTHR17490:SF16">
    <property type="entry name" value="THREONYLCARBAMOYL-AMP SYNTHASE"/>
    <property type="match status" value="1"/>
</dbReference>
<name>A0A1F7X711_9BACT</name>
<evidence type="ECO:0000256" key="10">
    <source>
        <dbReference type="ARBA" id="ARBA00029774"/>
    </source>
</evidence>
<dbReference type="PROSITE" id="PS51163">
    <property type="entry name" value="YRDC"/>
    <property type="match status" value="1"/>
</dbReference>
<keyword evidence="9" id="KW-0067">ATP-binding</keyword>
<reference evidence="13 14" key="1">
    <citation type="journal article" date="2016" name="Nat. Commun.">
        <title>Thousands of microbial genomes shed light on interconnected biogeochemical processes in an aquifer system.</title>
        <authorList>
            <person name="Anantharaman K."/>
            <person name="Brown C.T."/>
            <person name="Hug L.A."/>
            <person name="Sharon I."/>
            <person name="Castelle C.J."/>
            <person name="Probst A.J."/>
            <person name="Thomas B.C."/>
            <person name="Singh A."/>
            <person name="Wilkins M.J."/>
            <person name="Karaoz U."/>
            <person name="Brodie E.L."/>
            <person name="Williams K.H."/>
            <person name="Hubbard S.S."/>
            <person name="Banfield J.F."/>
        </authorList>
    </citation>
    <scope>NUCLEOTIDE SEQUENCE [LARGE SCALE GENOMIC DNA]</scope>
</reference>
<protein>
    <recommendedName>
        <fullName evidence="10">L-threonylcarbamoyladenylate synthase</fullName>
        <ecNumber evidence="3">2.7.7.87</ecNumber>
    </recommendedName>
    <alternativeName>
        <fullName evidence="10">L-threonylcarbamoyladenylate synthase</fullName>
    </alternativeName>
</protein>
<keyword evidence="4" id="KW-0963">Cytoplasm</keyword>
<dbReference type="InterPro" id="IPR050156">
    <property type="entry name" value="TC-AMP_synthase_SUA5"/>
</dbReference>
<evidence type="ECO:0000256" key="2">
    <source>
        <dbReference type="ARBA" id="ARBA00007663"/>
    </source>
</evidence>
<evidence type="ECO:0000256" key="6">
    <source>
        <dbReference type="ARBA" id="ARBA00022694"/>
    </source>
</evidence>
<evidence type="ECO:0000256" key="8">
    <source>
        <dbReference type="ARBA" id="ARBA00022741"/>
    </source>
</evidence>
<evidence type="ECO:0000256" key="5">
    <source>
        <dbReference type="ARBA" id="ARBA00022679"/>
    </source>
</evidence>
<keyword evidence="7" id="KW-0548">Nucleotidyltransferase</keyword>
<evidence type="ECO:0000256" key="11">
    <source>
        <dbReference type="ARBA" id="ARBA00048366"/>
    </source>
</evidence>
<gene>
    <name evidence="13" type="ORF">A2Z22_02995</name>
</gene>
<dbReference type="EC" id="2.7.7.87" evidence="3"/>
<evidence type="ECO:0000313" key="13">
    <source>
        <dbReference type="EMBL" id="OGM10827.1"/>
    </source>
</evidence>
<dbReference type="Pfam" id="PF01300">
    <property type="entry name" value="Sua5_yciO_yrdC"/>
    <property type="match status" value="1"/>
</dbReference>
<dbReference type="GO" id="GO:0008033">
    <property type="term" value="P:tRNA processing"/>
    <property type="evidence" value="ECO:0007669"/>
    <property type="project" value="UniProtKB-KW"/>
</dbReference>
<evidence type="ECO:0000313" key="14">
    <source>
        <dbReference type="Proteomes" id="UP000177053"/>
    </source>
</evidence>
<dbReference type="AlphaFoldDB" id="A0A1F7X711"/>
<evidence type="ECO:0000256" key="4">
    <source>
        <dbReference type="ARBA" id="ARBA00022490"/>
    </source>
</evidence>
<dbReference type="InterPro" id="IPR017945">
    <property type="entry name" value="DHBP_synth_RibB-like_a/b_dom"/>
</dbReference>
<evidence type="ECO:0000259" key="12">
    <source>
        <dbReference type="PROSITE" id="PS51163"/>
    </source>
</evidence>
<dbReference type="SUPFAM" id="SSF55821">
    <property type="entry name" value="YrdC/RibB"/>
    <property type="match status" value="1"/>
</dbReference>
<comment type="subcellular location">
    <subcellularLocation>
        <location evidence="1">Cytoplasm</location>
    </subcellularLocation>
</comment>
<dbReference type="NCBIfam" id="TIGR00057">
    <property type="entry name" value="L-threonylcarbamoyladenylate synthase"/>
    <property type="match status" value="1"/>
</dbReference>